<evidence type="ECO:0000256" key="6">
    <source>
        <dbReference type="ARBA" id="ARBA00022980"/>
    </source>
</evidence>
<dbReference type="Gene3D" id="3.30.780.10">
    <property type="entry name" value="SUI1-like domain"/>
    <property type="match status" value="1"/>
</dbReference>
<dbReference type="Proteomes" id="UP001360560">
    <property type="component" value="Unassembled WGS sequence"/>
</dbReference>
<feature type="domain" description="SUI1" evidence="9">
    <location>
        <begin position="97"/>
        <end position="168"/>
    </location>
</feature>
<evidence type="ECO:0000313" key="11">
    <source>
        <dbReference type="Proteomes" id="UP001360560"/>
    </source>
</evidence>
<dbReference type="InterPro" id="IPR050318">
    <property type="entry name" value="DENR/SUI1_TIF"/>
</dbReference>
<comment type="domain">
    <text evidence="8">The SUI1 domain may be involved in RNA binding.</text>
</comment>
<keyword evidence="7 8" id="KW-0687">Ribonucleoprotein</keyword>
<dbReference type="SUPFAM" id="SSF55159">
    <property type="entry name" value="eIF1-like"/>
    <property type="match status" value="1"/>
</dbReference>
<dbReference type="GeneID" id="90071177"/>
<comment type="subcellular location">
    <subcellularLocation>
        <location evidence="1 8">Cytoplasm</location>
    </subcellularLocation>
</comment>
<organism evidence="10 11">
    <name type="scientific">Saccharomycopsis crataegensis</name>
    <dbReference type="NCBI Taxonomy" id="43959"/>
    <lineage>
        <taxon>Eukaryota</taxon>
        <taxon>Fungi</taxon>
        <taxon>Dikarya</taxon>
        <taxon>Ascomycota</taxon>
        <taxon>Saccharomycotina</taxon>
        <taxon>Saccharomycetes</taxon>
        <taxon>Saccharomycopsidaceae</taxon>
        <taxon>Saccharomycopsis</taxon>
    </lineage>
</organism>
<accession>A0AAV5QEC3</accession>
<reference evidence="10 11" key="1">
    <citation type="journal article" date="2023" name="Elife">
        <title>Identification of key yeast species and microbe-microbe interactions impacting larval growth of Drosophila in the wild.</title>
        <authorList>
            <person name="Mure A."/>
            <person name="Sugiura Y."/>
            <person name="Maeda R."/>
            <person name="Honda K."/>
            <person name="Sakurai N."/>
            <person name="Takahashi Y."/>
            <person name="Watada M."/>
            <person name="Katoh T."/>
            <person name="Gotoh A."/>
            <person name="Gotoh Y."/>
            <person name="Taniguchi I."/>
            <person name="Nakamura K."/>
            <person name="Hayashi T."/>
            <person name="Katayama T."/>
            <person name="Uemura T."/>
            <person name="Hattori Y."/>
        </authorList>
    </citation>
    <scope>NUCLEOTIDE SEQUENCE [LARGE SCALE GENOMIC DNA]</scope>
    <source>
        <strain evidence="10 11">SC-9</strain>
    </source>
</reference>
<dbReference type="GO" id="GO:0003729">
    <property type="term" value="F:mRNA binding"/>
    <property type="evidence" value="ECO:0007669"/>
    <property type="project" value="TreeGrafter"/>
</dbReference>
<dbReference type="Pfam" id="PF21023">
    <property type="entry name" value="DENR_N"/>
    <property type="match status" value="1"/>
</dbReference>
<dbReference type="GO" id="GO:1990904">
    <property type="term" value="C:ribonucleoprotein complex"/>
    <property type="evidence" value="ECO:0007669"/>
    <property type="project" value="UniProtKB-KW"/>
</dbReference>
<dbReference type="PROSITE" id="PS50296">
    <property type="entry name" value="SUI1"/>
    <property type="match status" value="1"/>
</dbReference>
<evidence type="ECO:0000256" key="5">
    <source>
        <dbReference type="ARBA" id="ARBA00022490"/>
    </source>
</evidence>
<evidence type="ECO:0000256" key="1">
    <source>
        <dbReference type="ARBA" id="ARBA00004496"/>
    </source>
</evidence>
<evidence type="ECO:0000256" key="2">
    <source>
        <dbReference type="ARBA" id="ARBA00007514"/>
    </source>
</evidence>
<dbReference type="GO" id="GO:0001731">
    <property type="term" value="P:formation of translation preinitiation complex"/>
    <property type="evidence" value="ECO:0007669"/>
    <property type="project" value="TreeGrafter"/>
</dbReference>
<dbReference type="CDD" id="cd11607">
    <property type="entry name" value="DENR_C"/>
    <property type="match status" value="1"/>
</dbReference>
<dbReference type="InterPro" id="IPR036877">
    <property type="entry name" value="SUI1_dom_sf"/>
</dbReference>
<dbReference type="NCBIfam" id="TIGR01159">
    <property type="entry name" value="DRP1"/>
    <property type="match status" value="1"/>
</dbReference>
<dbReference type="InterPro" id="IPR048517">
    <property type="entry name" value="DENR_N"/>
</dbReference>
<name>A0AAV5QEC3_9ASCO</name>
<keyword evidence="5 8" id="KW-0963">Cytoplasm</keyword>
<proteinExistence type="inferred from homology"/>
<comment type="caution">
    <text evidence="10">The sequence shown here is derived from an EMBL/GenBank/DDBJ whole genome shotgun (WGS) entry which is preliminary data.</text>
</comment>
<gene>
    <name evidence="10" type="ORF">DASC09_005230</name>
</gene>
<dbReference type="RefSeq" id="XP_064850198.1">
    <property type="nucleotide sequence ID" value="XM_064994126.1"/>
</dbReference>
<dbReference type="InterPro" id="IPR001950">
    <property type="entry name" value="SUI1"/>
</dbReference>
<evidence type="ECO:0000256" key="3">
    <source>
        <dbReference type="ARBA" id="ARBA00011742"/>
    </source>
</evidence>
<dbReference type="GO" id="GO:0005737">
    <property type="term" value="C:cytoplasm"/>
    <property type="evidence" value="ECO:0007669"/>
    <property type="project" value="UniProtKB-SubCell"/>
</dbReference>
<protein>
    <recommendedName>
        <fullName evidence="4 8">Translation machinery-associated protein 22</fullName>
    </recommendedName>
</protein>
<keyword evidence="11" id="KW-1185">Reference proteome</keyword>
<dbReference type="InterPro" id="IPR046447">
    <property type="entry name" value="DENR_C"/>
</dbReference>
<evidence type="ECO:0000256" key="4">
    <source>
        <dbReference type="ARBA" id="ARBA00020058"/>
    </source>
</evidence>
<dbReference type="PANTHER" id="PTHR12789">
    <property type="entry name" value="DENSITY-REGULATED PROTEIN HOMOLOG"/>
    <property type="match status" value="1"/>
</dbReference>
<evidence type="ECO:0000313" key="10">
    <source>
        <dbReference type="EMBL" id="GMM33198.1"/>
    </source>
</evidence>
<dbReference type="GO" id="GO:0003743">
    <property type="term" value="F:translation initiation factor activity"/>
    <property type="evidence" value="ECO:0007669"/>
    <property type="project" value="InterPro"/>
</dbReference>
<comment type="similarity">
    <text evidence="2 8">Belongs to the DENR family.</text>
</comment>
<keyword evidence="6 8" id="KW-0689">Ribosomal protein</keyword>
<sequence length="194" mass="22216">MSEEKPHPRSIVYCGICSFPPEYCEFGGKFVQCKAWLEDAHPELYEKLYLSGSQETKASSTLPTEKQEQIEKDLQKLQIKEAKKAERELQKKLSSKIIIKKIERTKRKRVISISGLEVFDLNIKKLSKQFSSKFATGASVVKNAEKKEDLVLQGDLADECEEFIHKLLEEQGLKDVKVEMVEDKKKKKPAQPTV</sequence>
<dbReference type="FunFam" id="3.30.780.10:FF:000013">
    <property type="entry name" value="Translation machinery-associated protein 22"/>
    <property type="match status" value="1"/>
</dbReference>
<evidence type="ECO:0000256" key="8">
    <source>
        <dbReference type="RuleBase" id="RU361273"/>
    </source>
</evidence>
<evidence type="ECO:0000256" key="7">
    <source>
        <dbReference type="ARBA" id="ARBA00023274"/>
    </source>
</evidence>
<dbReference type="PANTHER" id="PTHR12789:SF0">
    <property type="entry name" value="DENSITY-REGULATED PROTEIN"/>
    <property type="match status" value="1"/>
</dbReference>
<evidence type="ECO:0000259" key="9">
    <source>
        <dbReference type="PROSITE" id="PS50296"/>
    </source>
</evidence>
<comment type="subunit">
    <text evidence="3 8">Interacts with the 40S ribosomal subunit.</text>
</comment>
<dbReference type="GO" id="GO:0002188">
    <property type="term" value="P:translation reinitiation"/>
    <property type="evidence" value="ECO:0007669"/>
    <property type="project" value="TreeGrafter"/>
</dbReference>
<dbReference type="AlphaFoldDB" id="A0AAV5QEC3"/>
<dbReference type="EMBL" id="BTFZ01000001">
    <property type="protein sequence ID" value="GMM33198.1"/>
    <property type="molecule type" value="Genomic_DNA"/>
</dbReference>
<dbReference type="Pfam" id="PF01253">
    <property type="entry name" value="SUI1"/>
    <property type="match status" value="1"/>
</dbReference>
<dbReference type="GO" id="GO:0005840">
    <property type="term" value="C:ribosome"/>
    <property type="evidence" value="ECO:0007669"/>
    <property type="project" value="UniProtKB-KW"/>
</dbReference>
<dbReference type="InterPro" id="IPR005873">
    <property type="entry name" value="DENR_eukaryotes"/>
</dbReference>